<gene>
    <name evidence="5" type="ORF">ES332_D10G257200v1</name>
</gene>
<dbReference type="Pfam" id="PF08059">
    <property type="entry name" value="SEP"/>
    <property type="match status" value="1"/>
</dbReference>
<organism evidence="5 6">
    <name type="scientific">Gossypium tomentosum</name>
    <name type="common">Hawaiian cotton</name>
    <name type="synonym">Gossypium sandvicense</name>
    <dbReference type="NCBI Taxonomy" id="34277"/>
    <lineage>
        <taxon>Eukaryota</taxon>
        <taxon>Viridiplantae</taxon>
        <taxon>Streptophyta</taxon>
        <taxon>Embryophyta</taxon>
        <taxon>Tracheophyta</taxon>
        <taxon>Spermatophyta</taxon>
        <taxon>Magnoliopsida</taxon>
        <taxon>eudicotyledons</taxon>
        <taxon>Gunneridae</taxon>
        <taxon>Pentapetalae</taxon>
        <taxon>rosids</taxon>
        <taxon>malvids</taxon>
        <taxon>Malvales</taxon>
        <taxon>Malvaceae</taxon>
        <taxon>Malvoideae</taxon>
        <taxon>Gossypium</taxon>
    </lineage>
</organism>
<dbReference type="SUPFAM" id="SSF54236">
    <property type="entry name" value="Ubiquitin-like"/>
    <property type="match status" value="1"/>
</dbReference>
<dbReference type="InterPro" id="IPR012989">
    <property type="entry name" value="SEP_domain"/>
</dbReference>
<dbReference type="PROSITE" id="PS50033">
    <property type="entry name" value="UBX"/>
    <property type="match status" value="1"/>
</dbReference>
<dbReference type="SUPFAM" id="SSF102848">
    <property type="entry name" value="NSFL1 (p97 ATPase) cofactor p47, SEP domain"/>
    <property type="match status" value="1"/>
</dbReference>
<dbReference type="CDD" id="cd01770">
    <property type="entry name" value="UBX_UBXN2"/>
    <property type="match status" value="1"/>
</dbReference>
<dbReference type="Gene3D" id="3.30.420.210">
    <property type="entry name" value="SEP domain"/>
    <property type="match status" value="1"/>
</dbReference>
<dbReference type="GO" id="GO:0005634">
    <property type="term" value="C:nucleus"/>
    <property type="evidence" value="ECO:0007669"/>
    <property type="project" value="TreeGrafter"/>
</dbReference>
<dbReference type="InterPro" id="IPR001012">
    <property type="entry name" value="UBX_dom"/>
</dbReference>
<dbReference type="GO" id="GO:0061025">
    <property type="term" value="P:membrane fusion"/>
    <property type="evidence" value="ECO:0007669"/>
    <property type="project" value="TreeGrafter"/>
</dbReference>
<dbReference type="GO" id="GO:0031468">
    <property type="term" value="P:nuclear membrane reassembly"/>
    <property type="evidence" value="ECO:0007669"/>
    <property type="project" value="TreeGrafter"/>
</dbReference>
<feature type="compositionally biased region" description="Polar residues" evidence="2">
    <location>
        <begin position="115"/>
        <end position="147"/>
    </location>
</feature>
<reference evidence="5 6" key="1">
    <citation type="submission" date="2019-07" db="EMBL/GenBank/DDBJ databases">
        <title>WGS assembly of Gossypium tomentosum.</title>
        <authorList>
            <person name="Chen Z.J."/>
            <person name="Sreedasyam A."/>
            <person name="Ando A."/>
            <person name="Song Q."/>
            <person name="De L."/>
            <person name="Hulse-Kemp A."/>
            <person name="Ding M."/>
            <person name="Ye W."/>
            <person name="Kirkbride R."/>
            <person name="Jenkins J."/>
            <person name="Plott C."/>
            <person name="Lovell J."/>
            <person name="Lin Y.-M."/>
            <person name="Vaughn R."/>
            <person name="Liu B."/>
            <person name="Li W."/>
            <person name="Simpson S."/>
            <person name="Scheffler B."/>
            <person name="Saski C."/>
            <person name="Grover C."/>
            <person name="Hu G."/>
            <person name="Conover J."/>
            <person name="Carlson J."/>
            <person name="Shu S."/>
            <person name="Boston L."/>
            <person name="Williams M."/>
            <person name="Peterson D."/>
            <person name="Mcgee K."/>
            <person name="Jones D."/>
            <person name="Wendel J."/>
            <person name="Stelly D."/>
            <person name="Grimwood J."/>
            <person name="Schmutz J."/>
        </authorList>
    </citation>
    <scope>NUCLEOTIDE SEQUENCE [LARGE SCALE GENOMIC DNA]</scope>
    <source>
        <strain evidence="5">7179.01</strain>
    </source>
</reference>
<dbReference type="PROSITE" id="PS51399">
    <property type="entry name" value="SEP"/>
    <property type="match status" value="1"/>
</dbReference>
<feature type="domain" description="UBX" evidence="3">
    <location>
        <begin position="157"/>
        <end position="234"/>
    </location>
</feature>
<dbReference type="GO" id="GO:0000045">
    <property type="term" value="P:autophagosome assembly"/>
    <property type="evidence" value="ECO:0007669"/>
    <property type="project" value="TreeGrafter"/>
</dbReference>
<evidence type="ECO:0000259" key="3">
    <source>
        <dbReference type="PROSITE" id="PS50033"/>
    </source>
</evidence>
<dbReference type="GO" id="GO:0007030">
    <property type="term" value="P:Golgi organization"/>
    <property type="evidence" value="ECO:0007669"/>
    <property type="project" value="TreeGrafter"/>
</dbReference>
<evidence type="ECO:0000313" key="5">
    <source>
        <dbReference type="EMBL" id="TYH51205.1"/>
    </source>
</evidence>
<evidence type="ECO:0008006" key="7">
    <source>
        <dbReference type="Google" id="ProtNLM"/>
    </source>
</evidence>
<feature type="region of interest" description="Disordered" evidence="2">
    <location>
        <begin position="98"/>
        <end position="154"/>
    </location>
</feature>
<evidence type="ECO:0000256" key="2">
    <source>
        <dbReference type="SAM" id="MobiDB-lite"/>
    </source>
</evidence>
<dbReference type="GO" id="GO:0043161">
    <property type="term" value="P:proteasome-mediated ubiquitin-dependent protein catabolic process"/>
    <property type="evidence" value="ECO:0007669"/>
    <property type="project" value="TreeGrafter"/>
</dbReference>
<sequence length="235" mass="25737">MLVQDPLKNNEVDEILNQARQLGAVERPIEQLNPSSSSTSFTGTGRLHSRETVSSVPQRPQTVIHNIVLWTNGFTVNDVPLRMLDDPENAHFLESIRKSGEPKKHQTKFQGVGTGNQITPRAGSVGSNNTSATPEQTSSTSPLNTAPSPSPGLVVEESLPSTSIWLRLADGTRMVAHFNSHNTIGDIRSFIDAFRPESATIYQLQMMEFPPKLLVDPTQTVEQAGLINSVVIQKF</sequence>
<dbReference type="SMART" id="SM00553">
    <property type="entry name" value="SEP"/>
    <property type="match status" value="1"/>
</dbReference>
<evidence type="ECO:0000256" key="1">
    <source>
        <dbReference type="ARBA" id="ARBA00022786"/>
    </source>
</evidence>
<dbReference type="AlphaFoldDB" id="A0A5D2J9W0"/>
<keyword evidence="1" id="KW-0833">Ubl conjugation pathway</keyword>
<dbReference type="EMBL" id="CM017632">
    <property type="protein sequence ID" value="TYH51205.1"/>
    <property type="molecule type" value="Genomic_DNA"/>
</dbReference>
<evidence type="ECO:0000313" key="6">
    <source>
        <dbReference type="Proteomes" id="UP000322667"/>
    </source>
</evidence>
<dbReference type="FunFam" id="3.10.20.90:FF:000179">
    <property type="entry name" value="Plant UBX domain-containing protein 4"/>
    <property type="match status" value="1"/>
</dbReference>
<name>A0A5D2J9W0_GOSTO</name>
<dbReference type="InterPro" id="IPR036241">
    <property type="entry name" value="NSFL1C_SEP_dom_sf"/>
</dbReference>
<accession>A0A5D2J9W0</accession>
<dbReference type="InterPro" id="IPR029071">
    <property type="entry name" value="Ubiquitin-like_domsf"/>
</dbReference>
<evidence type="ECO:0000259" key="4">
    <source>
        <dbReference type="PROSITE" id="PS51399"/>
    </source>
</evidence>
<dbReference type="GO" id="GO:0005829">
    <property type="term" value="C:cytosol"/>
    <property type="evidence" value="ECO:0007669"/>
    <property type="project" value="TreeGrafter"/>
</dbReference>
<dbReference type="Gene3D" id="3.10.20.90">
    <property type="entry name" value="Phosphatidylinositol 3-kinase Catalytic Subunit, Chain A, domain 1"/>
    <property type="match status" value="1"/>
</dbReference>
<dbReference type="PANTHER" id="PTHR23333">
    <property type="entry name" value="UBX DOMAIN CONTAINING PROTEIN"/>
    <property type="match status" value="1"/>
</dbReference>
<dbReference type="PANTHER" id="PTHR23333:SF20">
    <property type="entry name" value="NSFL1 COFACTOR P47"/>
    <property type="match status" value="1"/>
</dbReference>
<keyword evidence="6" id="KW-1185">Reference proteome</keyword>
<dbReference type="Proteomes" id="UP000322667">
    <property type="component" value="Chromosome D10"/>
</dbReference>
<proteinExistence type="predicted"/>
<protein>
    <recommendedName>
        <fullName evidence="7">UBX domain-containing protein</fullName>
    </recommendedName>
</protein>
<dbReference type="GO" id="GO:0043130">
    <property type="term" value="F:ubiquitin binding"/>
    <property type="evidence" value="ECO:0007669"/>
    <property type="project" value="TreeGrafter"/>
</dbReference>
<feature type="domain" description="SEP" evidence="4">
    <location>
        <begin position="62"/>
        <end position="127"/>
    </location>
</feature>
<dbReference type="Pfam" id="PF00789">
    <property type="entry name" value="UBX"/>
    <property type="match status" value="1"/>
</dbReference>